<feature type="active site" evidence="7">
    <location>
        <position position="98"/>
    </location>
</feature>
<evidence type="ECO:0000256" key="7">
    <source>
        <dbReference type="PROSITE-ProRule" id="PRU01016"/>
    </source>
</evidence>
<keyword evidence="2 7" id="KW-0489">Methyltransferase</keyword>
<dbReference type="Proteomes" id="UP000837205">
    <property type="component" value="Unassembled WGS sequence"/>
</dbReference>
<evidence type="ECO:0000256" key="3">
    <source>
        <dbReference type="ARBA" id="ARBA00022679"/>
    </source>
</evidence>
<dbReference type="GO" id="GO:0032259">
    <property type="term" value="P:methylation"/>
    <property type="evidence" value="ECO:0007669"/>
    <property type="project" value="UniProtKB-KW"/>
</dbReference>
<evidence type="ECO:0000256" key="5">
    <source>
        <dbReference type="ARBA" id="ARBA00022747"/>
    </source>
</evidence>
<dbReference type="GO" id="GO:0003886">
    <property type="term" value="F:DNA (cytosine-5-)-methyltransferase activity"/>
    <property type="evidence" value="ECO:0007669"/>
    <property type="project" value="UniProtKB-EC"/>
</dbReference>
<evidence type="ECO:0000313" key="11">
    <source>
        <dbReference type="Proteomes" id="UP000834503"/>
    </source>
</evidence>
<dbReference type="EC" id="2.1.1.37" evidence="1"/>
<gene>
    <name evidence="9" type="primary">hhaIM_1</name>
    <name evidence="9" type="ORF">GHA_03471</name>
    <name evidence="10" type="ORF">TML_04403</name>
</gene>
<dbReference type="PANTHER" id="PTHR46098:SF1">
    <property type="entry name" value="TRNA (CYTOSINE(38)-C(5))-METHYLTRANSFERASE"/>
    <property type="match status" value="1"/>
</dbReference>
<protein>
    <recommendedName>
        <fullName evidence="1">DNA (cytosine-5-)-methyltransferase</fullName>
        <ecNumber evidence="1">2.1.1.37</ecNumber>
    </recommendedName>
</protein>
<dbReference type="PANTHER" id="PTHR46098">
    <property type="entry name" value="TRNA (CYTOSINE(38)-C(5))-METHYLTRANSFERASE"/>
    <property type="match status" value="1"/>
</dbReference>
<name>A0A9N8CQE2_9ENTR</name>
<evidence type="ECO:0000313" key="9">
    <source>
        <dbReference type="EMBL" id="CAB5570660.1"/>
    </source>
</evidence>
<dbReference type="InterPro" id="IPR050750">
    <property type="entry name" value="C5-MTase"/>
</dbReference>
<comment type="caution">
    <text evidence="9">The sequence shown here is derived from an EMBL/GenBank/DDBJ whole genome shotgun (WGS) entry which is preliminary data.</text>
</comment>
<evidence type="ECO:0000256" key="8">
    <source>
        <dbReference type="RuleBase" id="RU000416"/>
    </source>
</evidence>
<dbReference type="InterPro" id="IPR029063">
    <property type="entry name" value="SAM-dependent_MTases_sf"/>
</dbReference>
<sequence>MLFYGQVMSTKTTTSDNHLTEPHEAGFCFYEFFAGGGMARVGLGKQWQCLFANDMDPIKVSTYIDNWGDEHFDTRDVREIAPSDLPHHADLSWASFPCQDLSLAGNGLGIGEKDSSIDKTTRSGAVWPFLDLISRLGEENRKPPILVLENVLGLLTLDQGSHFAAICHQLSKTGYRYGAIIIDAKHFLPQSRPRVFLVAISRHVSIPACLVSEEPLSQWHSSSLLRACDALAEDARNDWIWWSPGNMPDARTKELEDLIDFEDENALWNSADETRRLISMMAPANLARLANAQASGETITGSLYLRMRKEKGINRQRTEITFSAVLGCLRTPKGGASRPRIIVVKGNQVKTRLLSVKEAAALMGLPDDFILPTAYQSAFKVIGDGLAVPSVRFLAERILEPLAMIAQNNTHRTGDTRE</sequence>
<dbReference type="Proteomes" id="UP000834503">
    <property type="component" value="Unassembled WGS sequence"/>
</dbReference>
<evidence type="ECO:0000256" key="4">
    <source>
        <dbReference type="ARBA" id="ARBA00022691"/>
    </source>
</evidence>
<dbReference type="AlphaFoldDB" id="A0A9N8CQE2"/>
<reference evidence="9" key="1">
    <citation type="submission" date="2020-05" db="EMBL/GenBank/DDBJ databases">
        <authorList>
            <person name="Delgado-Blas J."/>
        </authorList>
    </citation>
    <scope>NUCLEOTIDE SEQUENCE</scope>
    <source>
        <strain evidence="9">BB1459</strain>
        <strain evidence="10">BB1480</strain>
    </source>
</reference>
<dbReference type="SUPFAM" id="SSF53335">
    <property type="entry name" value="S-adenosyl-L-methionine-dependent methyltransferases"/>
    <property type="match status" value="1"/>
</dbReference>
<dbReference type="PRINTS" id="PR00105">
    <property type="entry name" value="C5METTRFRASE"/>
</dbReference>
<keyword evidence="3 7" id="KW-0808">Transferase</keyword>
<dbReference type="Pfam" id="PF00145">
    <property type="entry name" value="DNA_methylase"/>
    <property type="match status" value="1"/>
</dbReference>
<organism evidence="9 11">
    <name type="scientific">Citrobacter werkmanii</name>
    <dbReference type="NCBI Taxonomy" id="67827"/>
    <lineage>
        <taxon>Bacteria</taxon>
        <taxon>Pseudomonadati</taxon>
        <taxon>Pseudomonadota</taxon>
        <taxon>Gammaproteobacteria</taxon>
        <taxon>Enterobacterales</taxon>
        <taxon>Enterobacteriaceae</taxon>
        <taxon>Citrobacter</taxon>
        <taxon>Citrobacter freundii complex</taxon>
    </lineage>
</organism>
<evidence type="ECO:0000256" key="1">
    <source>
        <dbReference type="ARBA" id="ARBA00011975"/>
    </source>
</evidence>
<accession>A0A9N8CQE2</accession>
<dbReference type="PROSITE" id="PS51679">
    <property type="entry name" value="SAM_MT_C5"/>
    <property type="match status" value="1"/>
</dbReference>
<comment type="catalytic activity">
    <reaction evidence="6">
        <text>a 2'-deoxycytidine in DNA + S-adenosyl-L-methionine = a 5-methyl-2'-deoxycytidine in DNA + S-adenosyl-L-homocysteine + H(+)</text>
        <dbReference type="Rhea" id="RHEA:13681"/>
        <dbReference type="Rhea" id="RHEA-COMP:11369"/>
        <dbReference type="Rhea" id="RHEA-COMP:11370"/>
        <dbReference type="ChEBI" id="CHEBI:15378"/>
        <dbReference type="ChEBI" id="CHEBI:57856"/>
        <dbReference type="ChEBI" id="CHEBI:59789"/>
        <dbReference type="ChEBI" id="CHEBI:85452"/>
        <dbReference type="ChEBI" id="CHEBI:85454"/>
        <dbReference type="EC" id="2.1.1.37"/>
    </reaction>
</comment>
<dbReference type="NCBIfam" id="TIGR00675">
    <property type="entry name" value="dcm"/>
    <property type="match status" value="1"/>
</dbReference>
<dbReference type="GO" id="GO:0009307">
    <property type="term" value="P:DNA restriction-modification system"/>
    <property type="evidence" value="ECO:0007669"/>
    <property type="project" value="UniProtKB-KW"/>
</dbReference>
<dbReference type="EMBL" id="CAHPQX010000015">
    <property type="protein sequence ID" value="CAB5570660.1"/>
    <property type="molecule type" value="Genomic_DNA"/>
</dbReference>
<proteinExistence type="inferred from homology"/>
<comment type="similarity">
    <text evidence="7 8">Belongs to the class I-like SAM-binding methyltransferase superfamily. C5-methyltransferase family.</text>
</comment>
<keyword evidence="5" id="KW-0680">Restriction system</keyword>
<evidence type="ECO:0000313" key="10">
    <source>
        <dbReference type="EMBL" id="CAC9235419.1"/>
    </source>
</evidence>
<keyword evidence="12" id="KW-1185">Reference proteome</keyword>
<evidence type="ECO:0000256" key="6">
    <source>
        <dbReference type="ARBA" id="ARBA00047422"/>
    </source>
</evidence>
<evidence type="ECO:0000256" key="2">
    <source>
        <dbReference type="ARBA" id="ARBA00022603"/>
    </source>
</evidence>
<dbReference type="Gene3D" id="3.90.120.10">
    <property type="entry name" value="DNA Methylase, subunit A, domain 2"/>
    <property type="match status" value="1"/>
</dbReference>
<dbReference type="Gene3D" id="3.40.50.150">
    <property type="entry name" value="Vaccinia Virus protein VP39"/>
    <property type="match status" value="1"/>
</dbReference>
<dbReference type="InterPro" id="IPR001525">
    <property type="entry name" value="C5_MeTfrase"/>
</dbReference>
<keyword evidence="4 7" id="KW-0949">S-adenosyl-L-methionine</keyword>
<dbReference type="EMBL" id="CAIIUA010000001">
    <property type="protein sequence ID" value="CAC9235419.1"/>
    <property type="molecule type" value="Genomic_DNA"/>
</dbReference>
<evidence type="ECO:0000313" key="12">
    <source>
        <dbReference type="Proteomes" id="UP000837205"/>
    </source>
</evidence>